<protein>
    <recommendedName>
        <fullName evidence="3">Purple acid phosphatase</fullName>
        <ecNumber evidence="3">3.1.3.2</ecNumber>
    </recommendedName>
</protein>
<feature type="chain" id="PRO_5005147051" description="Purple acid phosphatase" evidence="3">
    <location>
        <begin position="26"/>
        <end position="443"/>
    </location>
</feature>
<dbReference type="Pfam" id="PF14008">
    <property type="entry name" value="Metallophos_C"/>
    <property type="match status" value="1"/>
</dbReference>
<dbReference type="OMA" id="SSMWITW"/>
<dbReference type="EnsemblMetazoa" id="SMAR003621-RA">
    <property type="protein sequence ID" value="SMAR003621-PA"/>
    <property type="gene ID" value="SMAR003621"/>
</dbReference>
<dbReference type="Pfam" id="PF00149">
    <property type="entry name" value="Metallophos"/>
    <property type="match status" value="1"/>
</dbReference>
<evidence type="ECO:0000313" key="8">
    <source>
        <dbReference type="Proteomes" id="UP000014500"/>
    </source>
</evidence>
<feature type="domain" description="Calcineurin-like phosphoesterase" evidence="4">
    <location>
        <begin position="141"/>
        <end position="338"/>
    </location>
</feature>
<sequence length="443" mass="50938">MEFIISSLFLLFAISQCSLLPLVDGFIQVQPQQVHLSFSKNPNEVIVTWVTLMKTNRSIVKYGLKHPDQVVRGAGKEFFDSGLAHRSIFIHRAALTGLKPKKTYYYRCGSPAGWSAVYHFTAIQSDTKWTPNLAVFGNLGNQNAQSLSRLQKEAQFGLYDAILHLGDFAFDLSSNDGLTGDEFFRQVEPIAAYVPYMTCVGNHEIAYNFSNYKNRFTMPNNDGKTNNNLFYSWNIGSAHIISFSTEFYFAVEFGWRQIVEQFNWLEKDLKVANQDENRSKRSWIITMGHRPMYCSNNNSDDCTKQNGIIRTGLPQLQDYGLEKLFYKYGVDLQLWAHENSYERLWPVFNMTVQNGSDEAPYNNPKAPVHVITGAAGSVCKRSGFKTKNNDWSAFRSEDYGFTRLFVINATHLFWEQISNDKNGRILDRVMMRKDNYRPAWMNE</sequence>
<dbReference type="Gene3D" id="2.60.40.380">
    <property type="entry name" value="Purple acid phosphatase-like, N-terminal"/>
    <property type="match status" value="1"/>
</dbReference>
<dbReference type="GO" id="GO:0046872">
    <property type="term" value="F:metal ion binding"/>
    <property type="evidence" value="ECO:0007669"/>
    <property type="project" value="InterPro"/>
</dbReference>
<evidence type="ECO:0000259" key="5">
    <source>
        <dbReference type="Pfam" id="PF14008"/>
    </source>
</evidence>
<dbReference type="AlphaFoldDB" id="T1IRD3"/>
<dbReference type="InterPro" id="IPR025733">
    <property type="entry name" value="PAPs_C"/>
</dbReference>
<dbReference type="CDD" id="cd00839">
    <property type="entry name" value="MPP_PAPs"/>
    <property type="match status" value="1"/>
</dbReference>
<dbReference type="HOGENOM" id="CLU_013387_5_0_1"/>
<evidence type="ECO:0000259" key="6">
    <source>
        <dbReference type="Pfam" id="PF16656"/>
    </source>
</evidence>
<evidence type="ECO:0000256" key="3">
    <source>
        <dbReference type="RuleBase" id="RU361203"/>
    </source>
</evidence>
<dbReference type="InterPro" id="IPR015914">
    <property type="entry name" value="PAPs_N"/>
</dbReference>
<dbReference type="InterPro" id="IPR041792">
    <property type="entry name" value="MPP_PAP"/>
</dbReference>
<comment type="similarity">
    <text evidence="3">Belongs to the metallophosphoesterase superfamily. Purple acid phosphatase family.</text>
</comment>
<dbReference type="STRING" id="126957.T1IRD3"/>
<feature type="domain" description="Purple acid phosphatase N-terminal" evidence="6">
    <location>
        <begin position="31"/>
        <end position="121"/>
    </location>
</feature>
<dbReference type="InterPro" id="IPR004843">
    <property type="entry name" value="Calcineurin-like_PHP"/>
</dbReference>
<evidence type="ECO:0000313" key="7">
    <source>
        <dbReference type="EnsemblMetazoa" id="SMAR003621-PA"/>
    </source>
</evidence>
<dbReference type="Gene3D" id="3.60.21.10">
    <property type="match status" value="1"/>
</dbReference>
<dbReference type="EMBL" id="JH431353">
    <property type="status" value="NOT_ANNOTATED_CDS"/>
    <property type="molecule type" value="Genomic_DNA"/>
</dbReference>
<proteinExistence type="inferred from homology"/>
<dbReference type="PANTHER" id="PTHR45867">
    <property type="entry name" value="PURPLE ACID PHOSPHATASE"/>
    <property type="match status" value="1"/>
</dbReference>
<keyword evidence="3" id="KW-0378">Hydrolase</keyword>
<feature type="signal peptide" evidence="3">
    <location>
        <begin position="1"/>
        <end position="25"/>
    </location>
</feature>
<dbReference type="Pfam" id="PF16656">
    <property type="entry name" value="Pur_ac_phosph_N"/>
    <property type="match status" value="1"/>
</dbReference>
<name>T1IRD3_STRMM</name>
<dbReference type="PhylomeDB" id="T1IRD3"/>
<evidence type="ECO:0000256" key="2">
    <source>
        <dbReference type="ARBA" id="ARBA00023180"/>
    </source>
</evidence>
<reference evidence="7" key="2">
    <citation type="submission" date="2015-02" db="UniProtKB">
        <authorList>
            <consortium name="EnsemblMetazoa"/>
        </authorList>
    </citation>
    <scope>IDENTIFICATION</scope>
</reference>
<evidence type="ECO:0000259" key="4">
    <source>
        <dbReference type="Pfam" id="PF00149"/>
    </source>
</evidence>
<evidence type="ECO:0000256" key="1">
    <source>
        <dbReference type="ARBA" id="ARBA00022729"/>
    </source>
</evidence>
<dbReference type="GO" id="GO:0003993">
    <property type="term" value="F:acid phosphatase activity"/>
    <property type="evidence" value="ECO:0007669"/>
    <property type="project" value="UniProtKB-EC"/>
</dbReference>
<comment type="catalytic activity">
    <reaction evidence="3">
        <text>a phosphate monoester + H2O = an alcohol + phosphate</text>
        <dbReference type="Rhea" id="RHEA:15017"/>
        <dbReference type="ChEBI" id="CHEBI:15377"/>
        <dbReference type="ChEBI" id="CHEBI:30879"/>
        <dbReference type="ChEBI" id="CHEBI:43474"/>
        <dbReference type="ChEBI" id="CHEBI:67140"/>
        <dbReference type="EC" id="3.1.3.2"/>
    </reaction>
</comment>
<organism evidence="7 8">
    <name type="scientific">Strigamia maritima</name>
    <name type="common">European centipede</name>
    <name type="synonym">Geophilus maritimus</name>
    <dbReference type="NCBI Taxonomy" id="126957"/>
    <lineage>
        <taxon>Eukaryota</taxon>
        <taxon>Metazoa</taxon>
        <taxon>Ecdysozoa</taxon>
        <taxon>Arthropoda</taxon>
        <taxon>Myriapoda</taxon>
        <taxon>Chilopoda</taxon>
        <taxon>Pleurostigmophora</taxon>
        <taxon>Geophilomorpha</taxon>
        <taxon>Linotaeniidae</taxon>
        <taxon>Strigamia</taxon>
    </lineage>
</organism>
<reference evidence="8" key="1">
    <citation type="submission" date="2011-05" db="EMBL/GenBank/DDBJ databases">
        <authorList>
            <person name="Richards S.R."/>
            <person name="Qu J."/>
            <person name="Jiang H."/>
            <person name="Jhangiani S.N."/>
            <person name="Agravi P."/>
            <person name="Goodspeed R."/>
            <person name="Gross S."/>
            <person name="Mandapat C."/>
            <person name="Jackson L."/>
            <person name="Mathew T."/>
            <person name="Pu L."/>
            <person name="Thornton R."/>
            <person name="Saada N."/>
            <person name="Wilczek-Boney K.B."/>
            <person name="Lee S."/>
            <person name="Kovar C."/>
            <person name="Wu Y."/>
            <person name="Scherer S.E."/>
            <person name="Worley K.C."/>
            <person name="Muzny D.M."/>
            <person name="Gibbs R."/>
        </authorList>
    </citation>
    <scope>NUCLEOTIDE SEQUENCE</scope>
    <source>
        <strain evidence="8">Brora</strain>
    </source>
</reference>
<dbReference type="eggNOG" id="KOG1378">
    <property type="taxonomic scope" value="Eukaryota"/>
</dbReference>
<keyword evidence="8" id="KW-1185">Reference proteome</keyword>
<dbReference type="SUPFAM" id="SSF56300">
    <property type="entry name" value="Metallo-dependent phosphatases"/>
    <property type="match status" value="1"/>
</dbReference>
<keyword evidence="1 3" id="KW-0732">Signal</keyword>
<dbReference type="PANTHER" id="PTHR45867:SF3">
    <property type="entry name" value="ACID PHOSPHATASE TYPE 7"/>
    <property type="match status" value="1"/>
</dbReference>
<dbReference type="SUPFAM" id="SSF49363">
    <property type="entry name" value="Purple acid phosphatase, N-terminal domain"/>
    <property type="match status" value="1"/>
</dbReference>
<keyword evidence="2" id="KW-0325">Glycoprotein</keyword>
<feature type="domain" description="Purple acid phosphatase C-terminal" evidence="5">
    <location>
        <begin position="366"/>
        <end position="427"/>
    </location>
</feature>
<dbReference type="InterPro" id="IPR008963">
    <property type="entry name" value="Purple_acid_Pase-like_N"/>
</dbReference>
<dbReference type="InterPro" id="IPR029052">
    <property type="entry name" value="Metallo-depent_PP-like"/>
</dbReference>
<dbReference type="Proteomes" id="UP000014500">
    <property type="component" value="Unassembled WGS sequence"/>
</dbReference>
<accession>T1IRD3</accession>
<dbReference type="EC" id="3.1.3.2" evidence="3"/>